<dbReference type="InterPro" id="IPR003439">
    <property type="entry name" value="ABC_transporter-like_ATP-bd"/>
</dbReference>
<protein>
    <submittedName>
        <fullName evidence="5">ABC transporter ATPase</fullName>
    </submittedName>
</protein>
<keyword evidence="1" id="KW-0813">Transport</keyword>
<dbReference type="GO" id="GO:0055052">
    <property type="term" value="C:ATP-binding cassette (ABC) transporter complex, substrate-binding subunit-containing"/>
    <property type="evidence" value="ECO:0007669"/>
    <property type="project" value="TreeGrafter"/>
</dbReference>
<dbReference type="GO" id="GO:0005524">
    <property type="term" value="F:ATP binding"/>
    <property type="evidence" value="ECO:0007669"/>
    <property type="project" value="UniProtKB-KW"/>
</dbReference>
<comment type="caution">
    <text evidence="5">The sequence shown here is derived from an EMBL/GenBank/DDBJ whole genome shotgun (WGS) entry which is preliminary data.</text>
</comment>
<dbReference type="CDD" id="cd03301">
    <property type="entry name" value="ABC_MalK_N"/>
    <property type="match status" value="1"/>
</dbReference>
<dbReference type="RefSeq" id="WP_043412138.1">
    <property type="nucleotide sequence ID" value="NZ_JPMI01000368.1"/>
</dbReference>
<dbReference type="AlphaFoldDB" id="A0A084SGC9"/>
<evidence type="ECO:0000313" key="6">
    <source>
        <dbReference type="Proteomes" id="UP000028547"/>
    </source>
</evidence>
<dbReference type="InterPro" id="IPR003593">
    <property type="entry name" value="AAA+_ATPase"/>
</dbReference>
<dbReference type="EMBL" id="JPMI01000368">
    <property type="protein sequence ID" value="KFA87514.1"/>
    <property type="molecule type" value="Genomic_DNA"/>
</dbReference>
<dbReference type="Gene3D" id="2.40.50.140">
    <property type="entry name" value="Nucleic acid-binding proteins"/>
    <property type="match status" value="1"/>
</dbReference>
<dbReference type="InterPro" id="IPR015855">
    <property type="entry name" value="ABC_transpr_MalK-like"/>
</dbReference>
<evidence type="ECO:0000259" key="4">
    <source>
        <dbReference type="PROSITE" id="PS50893"/>
    </source>
</evidence>
<evidence type="ECO:0000256" key="2">
    <source>
        <dbReference type="ARBA" id="ARBA00022741"/>
    </source>
</evidence>
<dbReference type="Proteomes" id="UP000028547">
    <property type="component" value="Unassembled WGS sequence"/>
</dbReference>
<dbReference type="FunFam" id="3.40.50.300:FF:000042">
    <property type="entry name" value="Maltose/maltodextrin ABC transporter, ATP-binding protein"/>
    <property type="match status" value="1"/>
</dbReference>
<name>A0A084SGC9_9BACT</name>
<dbReference type="Gene3D" id="3.40.50.300">
    <property type="entry name" value="P-loop containing nucleotide triphosphate hydrolases"/>
    <property type="match status" value="1"/>
</dbReference>
<keyword evidence="3" id="KW-0067">ATP-binding</keyword>
<dbReference type="InterPro" id="IPR027417">
    <property type="entry name" value="P-loop_NTPase"/>
</dbReference>
<dbReference type="SMART" id="SM00382">
    <property type="entry name" value="AAA"/>
    <property type="match status" value="1"/>
</dbReference>
<dbReference type="PANTHER" id="PTHR43875">
    <property type="entry name" value="MALTODEXTRIN IMPORT ATP-BINDING PROTEIN MSMX"/>
    <property type="match status" value="1"/>
</dbReference>
<evidence type="ECO:0000256" key="1">
    <source>
        <dbReference type="ARBA" id="ARBA00022448"/>
    </source>
</evidence>
<sequence length="337" mass="36733">MATVSLEGVRKEYRGGVVAAKDVTLDIADGEFVSLVGPSGCGKSTTLNLIAGLEEISSGVLRIDGVTVNDLSPRERDIAMVFQSYALYPHMDVRGNMAFPLKVSGADKATIDRRVEETAALLGLEKLLTRRPKELSGGQRQRVALGRALVRRPKVFLFDEPLSNLDAALRTQMRGEIKKLHERLKATFIYVTHDQAEAMTLSDRVVVMNQGAVQQVAPPRELYAAPANLFVAAFFGSPRINLVKPETLGLREDGVTLGLRPEHLEVGTGAAPQGALSGTVYLVEPMGSESWVTVDVAGERLIARAREDFSAPTGSPVWLRYDAQRLHRFDTASGLRR</sequence>
<gene>
    <name evidence="5" type="ORF">Q664_47345</name>
</gene>
<dbReference type="PROSITE" id="PS00211">
    <property type="entry name" value="ABC_TRANSPORTER_1"/>
    <property type="match status" value="1"/>
</dbReference>
<dbReference type="InterPro" id="IPR012340">
    <property type="entry name" value="NA-bd_OB-fold"/>
</dbReference>
<evidence type="ECO:0000256" key="3">
    <source>
        <dbReference type="ARBA" id="ARBA00022840"/>
    </source>
</evidence>
<dbReference type="InterPro" id="IPR047641">
    <property type="entry name" value="ABC_transpr_MalK/UgpC-like"/>
</dbReference>
<dbReference type="SUPFAM" id="SSF50331">
    <property type="entry name" value="MOP-like"/>
    <property type="match status" value="1"/>
</dbReference>
<dbReference type="GO" id="GO:0016887">
    <property type="term" value="F:ATP hydrolysis activity"/>
    <property type="evidence" value="ECO:0007669"/>
    <property type="project" value="InterPro"/>
</dbReference>
<accession>A0A084SGC9</accession>
<reference evidence="5 6" key="1">
    <citation type="submission" date="2014-07" db="EMBL/GenBank/DDBJ databases">
        <title>Draft Genome Sequence of Gephyronic Acid Producer, Cystobacter violaceus Strain Cb vi76.</title>
        <authorList>
            <person name="Stevens D.C."/>
            <person name="Young J."/>
            <person name="Carmichael R."/>
            <person name="Tan J."/>
            <person name="Taylor R.E."/>
        </authorList>
    </citation>
    <scope>NUCLEOTIDE SEQUENCE [LARGE SCALE GENOMIC DNA]</scope>
    <source>
        <strain evidence="5 6">Cb vi76</strain>
    </source>
</reference>
<dbReference type="GO" id="GO:0140359">
    <property type="term" value="F:ABC-type transporter activity"/>
    <property type="evidence" value="ECO:0007669"/>
    <property type="project" value="InterPro"/>
</dbReference>
<dbReference type="PANTHER" id="PTHR43875:SF1">
    <property type="entry name" value="OSMOPROTECTIVE COMPOUNDS UPTAKE ATP-BINDING PROTEIN GGTA"/>
    <property type="match status" value="1"/>
</dbReference>
<dbReference type="Pfam" id="PF00005">
    <property type="entry name" value="ABC_tran"/>
    <property type="match status" value="1"/>
</dbReference>
<dbReference type="InterPro" id="IPR008995">
    <property type="entry name" value="Mo/tungstate-bd_C_term_dom"/>
</dbReference>
<dbReference type="InterPro" id="IPR013611">
    <property type="entry name" value="Transp-assoc_OB_typ2"/>
</dbReference>
<evidence type="ECO:0000313" key="5">
    <source>
        <dbReference type="EMBL" id="KFA87514.1"/>
    </source>
</evidence>
<dbReference type="Pfam" id="PF08402">
    <property type="entry name" value="TOBE_2"/>
    <property type="match status" value="1"/>
</dbReference>
<feature type="domain" description="ABC transporter" evidence="4">
    <location>
        <begin position="4"/>
        <end position="235"/>
    </location>
</feature>
<proteinExistence type="predicted"/>
<keyword evidence="2" id="KW-0547">Nucleotide-binding</keyword>
<dbReference type="PROSITE" id="PS50893">
    <property type="entry name" value="ABC_TRANSPORTER_2"/>
    <property type="match status" value="1"/>
</dbReference>
<dbReference type="InterPro" id="IPR017871">
    <property type="entry name" value="ABC_transporter-like_CS"/>
</dbReference>
<dbReference type="GO" id="GO:0008643">
    <property type="term" value="P:carbohydrate transport"/>
    <property type="evidence" value="ECO:0007669"/>
    <property type="project" value="InterPro"/>
</dbReference>
<organism evidence="5 6">
    <name type="scientific">Archangium violaceum Cb vi76</name>
    <dbReference type="NCBI Taxonomy" id="1406225"/>
    <lineage>
        <taxon>Bacteria</taxon>
        <taxon>Pseudomonadati</taxon>
        <taxon>Myxococcota</taxon>
        <taxon>Myxococcia</taxon>
        <taxon>Myxococcales</taxon>
        <taxon>Cystobacterineae</taxon>
        <taxon>Archangiaceae</taxon>
        <taxon>Archangium</taxon>
    </lineage>
</organism>
<dbReference type="SUPFAM" id="SSF52540">
    <property type="entry name" value="P-loop containing nucleoside triphosphate hydrolases"/>
    <property type="match status" value="1"/>
</dbReference>
<dbReference type="Gene3D" id="2.40.50.100">
    <property type="match status" value="1"/>
</dbReference>